<dbReference type="Gene3D" id="3.40.50.720">
    <property type="entry name" value="NAD(P)-binding Rossmann-like Domain"/>
    <property type="match status" value="2"/>
</dbReference>
<dbReference type="AlphaFoldDB" id="A0A3N0B1S4"/>
<dbReference type="CDD" id="cd05237">
    <property type="entry name" value="UDP_invert_4-6DH_SDR_e"/>
    <property type="match status" value="1"/>
</dbReference>
<evidence type="ECO:0000313" key="5">
    <source>
        <dbReference type="Proteomes" id="UP000278632"/>
    </source>
</evidence>
<gene>
    <name evidence="4" type="ORF">DMP08_09890</name>
</gene>
<dbReference type="SUPFAM" id="SSF53335">
    <property type="entry name" value="S-adenosyl-L-methionine-dependent methyltransferases"/>
    <property type="match status" value="1"/>
</dbReference>
<evidence type="ECO:0000256" key="2">
    <source>
        <dbReference type="SAM" id="Phobius"/>
    </source>
</evidence>
<name>A0A3N0B1S4_9ACTN</name>
<comment type="similarity">
    <text evidence="1">Belongs to the polysaccharide synthase family.</text>
</comment>
<evidence type="ECO:0000259" key="3">
    <source>
        <dbReference type="Pfam" id="PF02719"/>
    </source>
</evidence>
<feature type="transmembrane region" description="Helical" evidence="2">
    <location>
        <begin position="76"/>
        <end position="97"/>
    </location>
</feature>
<dbReference type="Pfam" id="PF13727">
    <property type="entry name" value="CoA_binding_3"/>
    <property type="match status" value="1"/>
</dbReference>
<dbReference type="PANTHER" id="PTHR43318:SF1">
    <property type="entry name" value="POLYSACCHARIDE BIOSYNTHESIS PROTEIN EPSC-RELATED"/>
    <property type="match status" value="1"/>
</dbReference>
<dbReference type="EMBL" id="QICD01000024">
    <property type="protein sequence ID" value="RNL40764.1"/>
    <property type="molecule type" value="Genomic_DNA"/>
</dbReference>
<dbReference type="Pfam" id="PF02719">
    <property type="entry name" value="Polysacc_synt_2"/>
    <property type="match status" value="1"/>
</dbReference>
<organism evidence="4 5">
    <name type="scientific">Paraeggerthella hongkongensis</name>
    <dbReference type="NCBI Taxonomy" id="230658"/>
    <lineage>
        <taxon>Bacteria</taxon>
        <taxon>Bacillati</taxon>
        <taxon>Actinomycetota</taxon>
        <taxon>Coriobacteriia</taxon>
        <taxon>Eggerthellales</taxon>
        <taxon>Eggerthellaceae</taxon>
        <taxon>Paraeggerthella</taxon>
    </lineage>
</organism>
<accession>A0A3N0B1S4</accession>
<feature type="transmembrane region" description="Helical" evidence="2">
    <location>
        <begin position="43"/>
        <end position="64"/>
    </location>
</feature>
<feature type="transmembrane region" description="Helical" evidence="2">
    <location>
        <begin position="103"/>
        <end position="124"/>
    </location>
</feature>
<dbReference type="OrthoDB" id="9803111at2"/>
<keyword evidence="2" id="KW-0472">Membrane</keyword>
<evidence type="ECO:0000256" key="1">
    <source>
        <dbReference type="ARBA" id="ARBA00007430"/>
    </source>
</evidence>
<keyword evidence="2" id="KW-0812">Transmembrane</keyword>
<keyword evidence="5" id="KW-1185">Reference proteome</keyword>
<dbReference type="InterPro" id="IPR051203">
    <property type="entry name" value="Polysaccharide_Synthase-Rel"/>
</dbReference>
<reference evidence="5" key="1">
    <citation type="submission" date="2018-05" db="EMBL/GenBank/DDBJ databases">
        <title>Genome Sequencing of selected type strains of the family Eggerthellaceae.</title>
        <authorList>
            <person name="Danylec N."/>
            <person name="Stoll D.A."/>
            <person name="Doetsch A."/>
            <person name="Huch M."/>
        </authorList>
    </citation>
    <scope>NUCLEOTIDE SEQUENCE [LARGE SCALE GENOMIC DNA]</scope>
    <source>
        <strain evidence="5">DSM 16106</strain>
    </source>
</reference>
<dbReference type="InterPro" id="IPR036291">
    <property type="entry name" value="NAD(P)-bd_dom_sf"/>
</dbReference>
<dbReference type="SUPFAM" id="SSF51735">
    <property type="entry name" value="NAD(P)-binding Rossmann-fold domains"/>
    <property type="match status" value="1"/>
</dbReference>
<keyword evidence="2" id="KW-1133">Transmembrane helix</keyword>
<proteinExistence type="inferred from homology"/>
<protein>
    <submittedName>
        <fullName evidence="4">Nucleoside-diphosphate sugar epimerase</fullName>
    </submittedName>
</protein>
<dbReference type="InterPro" id="IPR003869">
    <property type="entry name" value="Polysac_CapD-like"/>
</dbReference>
<dbReference type="PANTHER" id="PTHR43318">
    <property type="entry name" value="UDP-N-ACETYLGLUCOSAMINE 4,6-DEHYDRATASE"/>
    <property type="match status" value="1"/>
</dbReference>
<evidence type="ECO:0000313" key="4">
    <source>
        <dbReference type="EMBL" id="RNL40764.1"/>
    </source>
</evidence>
<feature type="domain" description="Polysaccharide biosynthesis protein CapD-like" evidence="3">
    <location>
        <begin position="287"/>
        <end position="568"/>
    </location>
</feature>
<feature type="transmembrane region" description="Helical" evidence="2">
    <location>
        <begin position="12"/>
        <end position="31"/>
    </location>
</feature>
<dbReference type="InterPro" id="IPR029063">
    <property type="entry name" value="SAM-dependent_MTases_sf"/>
</dbReference>
<comment type="caution">
    <text evidence="4">The sequence shown here is derived from an EMBL/GenBank/DDBJ whole genome shotgun (WGS) entry which is preliminary data.</text>
</comment>
<dbReference type="Proteomes" id="UP000278632">
    <property type="component" value="Unassembled WGS sequence"/>
</dbReference>
<sequence>MDVRITKRTALLLLLDIVATYAAYWLASLLTDVEGEVFVNNEIYFMLGILAIINVVVLGMFRLYSNLWEYASVDEAIQIVLAVVLSTLGGAVFLWVIDVRLPIRVFFVACFLLIFFMGGIRFLFRVMRQKGRALASAQRICDRPRTLVVGAGETGSLAIGRMASMDPLMPGIPLVATDDDRSKRGSRIHGVKVEGTTDDIVALVDKYDIRQIVVAIPSSTPEERKRIYGECTKTDCKLRTLPNVRELSLDEIGDVTLRDVDVADLLGREEIVLNTRAVSGYIAGETVLVTGGGGSIGSELCRQLCKVAPARIVIFDIYENDAYMLRNELLSEYDDIEVVIEIGSVCEETRIDEVFSKYRPAAVFHAAAHKHVPLMESCPREALRNNVFGTLNTVRAADAYGAARFIFISTDKAVNPTSVMGATKRMGEMVVQYYARTSKTIFSAVRFGNVLGSNGSVIPVFQRQIAAGGPVTVTHPEIERFFMTIPEASRLVIQAGGMAHGGEIFILDMGEPVKIVDLAKGLIQLQGLTPDVDVKIVFTGLREGEKMYEELLMDEESTLPTDNQSIMISTGQDISYNEVAAKLDELKVALSKSDEEAVAILESAVPTYRHTPNK</sequence>